<comment type="caution">
    <text evidence="2">The sequence shown here is derived from an EMBL/GenBank/DDBJ whole genome shotgun (WGS) entry which is preliminary data.</text>
</comment>
<evidence type="ECO:0000313" key="3">
    <source>
        <dbReference type="Proteomes" id="UP000400924"/>
    </source>
</evidence>
<protein>
    <recommendedName>
        <fullName evidence="4">Spore-associated protein A</fullName>
    </recommendedName>
</protein>
<evidence type="ECO:0000313" key="2">
    <source>
        <dbReference type="EMBL" id="MPY61469.1"/>
    </source>
</evidence>
<keyword evidence="1" id="KW-0732">Signal</keyword>
<sequence>MHFRRRAVVLLATLATLIGANLIASTPAQAATSCSGTVTHSQTFRGSDGSIIGELTIYYNSSNGGTNSACFYHRGASYGVAANTYVLIMRCSQRSGEGRTCTSTAQSSPQDGDFSYYAGPVGVTGTANYCVAAIGWITWRGVNYGKFDPLTRGC</sequence>
<feature type="signal peptide" evidence="1">
    <location>
        <begin position="1"/>
        <end position="30"/>
    </location>
</feature>
<feature type="chain" id="PRO_5024408248" description="Spore-associated protein A" evidence="1">
    <location>
        <begin position="31"/>
        <end position="154"/>
    </location>
</feature>
<gene>
    <name evidence="2" type="ORF">FNH08_31315</name>
</gene>
<dbReference type="RefSeq" id="WP_152774892.1">
    <property type="nucleotide sequence ID" value="NZ_VJZC01000304.1"/>
</dbReference>
<dbReference type="AlphaFoldDB" id="A0A5N8XQ26"/>
<keyword evidence="3" id="KW-1185">Reference proteome</keyword>
<dbReference type="PROSITE" id="PS51257">
    <property type="entry name" value="PROKAR_LIPOPROTEIN"/>
    <property type="match status" value="1"/>
</dbReference>
<accession>A0A5N8XQ26</accession>
<evidence type="ECO:0000256" key="1">
    <source>
        <dbReference type="SAM" id="SignalP"/>
    </source>
</evidence>
<dbReference type="Proteomes" id="UP000400924">
    <property type="component" value="Unassembled WGS sequence"/>
</dbReference>
<organism evidence="2 3">
    <name type="scientific">Streptomyces spongiae</name>
    <dbReference type="NCBI Taxonomy" id="565072"/>
    <lineage>
        <taxon>Bacteria</taxon>
        <taxon>Bacillati</taxon>
        <taxon>Actinomycetota</taxon>
        <taxon>Actinomycetes</taxon>
        <taxon>Kitasatosporales</taxon>
        <taxon>Streptomycetaceae</taxon>
        <taxon>Streptomyces</taxon>
    </lineage>
</organism>
<proteinExistence type="predicted"/>
<reference evidence="2 3" key="1">
    <citation type="submission" date="2019-07" db="EMBL/GenBank/DDBJ databases">
        <title>New species of Amycolatopsis and Streptomyces.</title>
        <authorList>
            <person name="Duangmal K."/>
            <person name="Teo W.F.A."/>
            <person name="Lipun K."/>
        </authorList>
    </citation>
    <scope>NUCLEOTIDE SEQUENCE [LARGE SCALE GENOMIC DNA]</scope>
    <source>
        <strain evidence="2 3">NBRC 106415</strain>
    </source>
</reference>
<evidence type="ECO:0008006" key="4">
    <source>
        <dbReference type="Google" id="ProtNLM"/>
    </source>
</evidence>
<dbReference type="EMBL" id="VJZC01000304">
    <property type="protein sequence ID" value="MPY61469.1"/>
    <property type="molecule type" value="Genomic_DNA"/>
</dbReference>
<name>A0A5N8XQ26_9ACTN</name>
<dbReference type="OrthoDB" id="4239053at2"/>